<protein>
    <submittedName>
        <fullName evidence="2">Uncharacterized protein</fullName>
    </submittedName>
</protein>
<keyword evidence="3" id="KW-1185">Reference proteome</keyword>
<evidence type="ECO:0000313" key="3">
    <source>
        <dbReference type="Proteomes" id="UP000799436"/>
    </source>
</evidence>
<evidence type="ECO:0000256" key="1">
    <source>
        <dbReference type="SAM" id="Phobius"/>
    </source>
</evidence>
<feature type="transmembrane region" description="Helical" evidence="1">
    <location>
        <begin position="26"/>
        <end position="45"/>
    </location>
</feature>
<sequence>MADLVVSCVETLLAPVSNLQREICKVFVEAGCVVCTYVGSLAFSLRRRRAVDLRMYVWLR</sequence>
<keyword evidence="1" id="KW-1133">Transmembrane helix</keyword>
<reference evidence="2" key="1">
    <citation type="journal article" date="2020" name="Stud. Mycol.">
        <title>101 Dothideomycetes genomes: a test case for predicting lifestyles and emergence of pathogens.</title>
        <authorList>
            <person name="Haridas S."/>
            <person name="Albert R."/>
            <person name="Binder M."/>
            <person name="Bloem J."/>
            <person name="Labutti K."/>
            <person name="Salamov A."/>
            <person name="Andreopoulos B."/>
            <person name="Baker S."/>
            <person name="Barry K."/>
            <person name="Bills G."/>
            <person name="Bluhm B."/>
            <person name="Cannon C."/>
            <person name="Castanera R."/>
            <person name="Culley D."/>
            <person name="Daum C."/>
            <person name="Ezra D."/>
            <person name="Gonzalez J."/>
            <person name="Henrissat B."/>
            <person name="Kuo A."/>
            <person name="Liang C."/>
            <person name="Lipzen A."/>
            <person name="Lutzoni F."/>
            <person name="Magnuson J."/>
            <person name="Mondo S."/>
            <person name="Nolan M."/>
            <person name="Ohm R."/>
            <person name="Pangilinan J."/>
            <person name="Park H.-J."/>
            <person name="Ramirez L."/>
            <person name="Alfaro M."/>
            <person name="Sun H."/>
            <person name="Tritt A."/>
            <person name="Yoshinaga Y."/>
            <person name="Zwiers L.-H."/>
            <person name="Turgeon B."/>
            <person name="Goodwin S."/>
            <person name="Spatafora J."/>
            <person name="Crous P."/>
            <person name="Grigoriev I."/>
        </authorList>
    </citation>
    <scope>NUCLEOTIDE SEQUENCE</scope>
    <source>
        <strain evidence="2">CBS 116005</strain>
    </source>
</reference>
<dbReference type="AlphaFoldDB" id="A0A6G1LDW5"/>
<evidence type="ECO:0000313" key="2">
    <source>
        <dbReference type="EMBL" id="KAF2770354.1"/>
    </source>
</evidence>
<dbReference type="EMBL" id="ML995826">
    <property type="protein sequence ID" value="KAF2770354.1"/>
    <property type="molecule type" value="Genomic_DNA"/>
</dbReference>
<keyword evidence="1" id="KW-0472">Membrane</keyword>
<name>A0A6G1LDW5_9PEZI</name>
<organism evidence="2 3">
    <name type="scientific">Teratosphaeria nubilosa</name>
    <dbReference type="NCBI Taxonomy" id="161662"/>
    <lineage>
        <taxon>Eukaryota</taxon>
        <taxon>Fungi</taxon>
        <taxon>Dikarya</taxon>
        <taxon>Ascomycota</taxon>
        <taxon>Pezizomycotina</taxon>
        <taxon>Dothideomycetes</taxon>
        <taxon>Dothideomycetidae</taxon>
        <taxon>Mycosphaerellales</taxon>
        <taxon>Teratosphaeriaceae</taxon>
        <taxon>Teratosphaeria</taxon>
    </lineage>
</organism>
<accession>A0A6G1LDW5</accession>
<proteinExistence type="predicted"/>
<gene>
    <name evidence="2" type="ORF">EJ03DRAFT_66463</name>
</gene>
<keyword evidence="1" id="KW-0812">Transmembrane</keyword>
<dbReference type="Proteomes" id="UP000799436">
    <property type="component" value="Unassembled WGS sequence"/>
</dbReference>